<keyword evidence="2" id="KW-1185">Reference proteome</keyword>
<dbReference type="AlphaFoldDB" id="D8JUE6"/>
<sequence>MGKSKTFGFSPKTISPLLTATYDSNWIITTRHSL</sequence>
<accession>D8JUE6</accession>
<protein>
    <submittedName>
        <fullName evidence="1">Uncharacterized protein</fullName>
    </submittedName>
</protein>
<evidence type="ECO:0000313" key="2">
    <source>
        <dbReference type="Proteomes" id="UP000002033"/>
    </source>
</evidence>
<gene>
    <name evidence="1" type="ordered locus">Hden_0921</name>
</gene>
<dbReference type="KEGG" id="hdn:Hden_0921"/>
<dbReference type="HOGENOM" id="CLU_3374167_0_0_5"/>
<dbReference type="EMBL" id="CP002083">
    <property type="protein sequence ID" value="ADJ22736.1"/>
    <property type="molecule type" value="Genomic_DNA"/>
</dbReference>
<proteinExistence type="predicted"/>
<reference evidence="2" key="1">
    <citation type="journal article" date="2011" name="J. Bacteriol.">
        <title>Genome sequences of eight morphologically diverse alphaproteobacteria.</title>
        <authorList>
            <consortium name="US DOE Joint Genome Institute"/>
            <person name="Brown P.J."/>
            <person name="Kysela D.T."/>
            <person name="Buechlein A."/>
            <person name="Hemmerich C."/>
            <person name="Brun Y.V."/>
        </authorList>
    </citation>
    <scope>NUCLEOTIDE SEQUENCE [LARGE SCALE GENOMIC DNA]</scope>
    <source>
        <strain evidence="2">ATCC 51888 / DSM 1869 / NCIB 11706 / TK 0415</strain>
    </source>
</reference>
<evidence type="ECO:0000313" key="1">
    <source>
        <dbReference type="EMBL" id="ADJ22736.1"/>
    </source>
</evidence>
<name>D8JUE6_HYPDA</name>
<organism evidence="1 2">
    <name type="scientific">Hyphomicrobium denitrificans (strain ATCC 51888 / DSM 1869 / NCIMB 11706 / TK 0415)</name>
    <dbReference type="NCBI Taxonomy" id="582899"/>
    <lineage>
        <taxon>Bacteria</taxon>
        <taxon>Pseudomonadati</taxon>
        <taxon>Pseudomonadota</taxon>
        <taxon>Alphaproteobacteria</taxon>
        <taxon>Hyphomicrobiales</taxon>
        <taxon>Hyphomicrobiaceae</taxon>
        <taxon>Hyphomicrobium</taxon>
    </lineage>
</organism>
<dbReference type="Proteomes" id="UP000002033">
    <property type="component" value="Chromosome"/>
</dbReference>